<evidence type="ECO:0000313" key="1">
    <source>
        <dbReference type="EMBL" id="EOY20257.1"/>
    </source>
</evidence>
<accession>A0A061FTV6</accession>
<evidence type="ECO:0000313" key="2">
    <source>
        <dbReference type="Proteomes" id="UP000026915"/>
    </source>
</evidence>
<sequence>MQPSSDTIEGLMPYSNHIATFKDEATSDQGEDDWFLTSEDYFADDSDANEQKRIMIIMKEMMSLIVNRLSRTLPMKDQIQVVNLVTNVTELKLEVK</sequence>
<dbReference type="Gramene" id="EOY20257">
    <property type="protein sequence ID" value="EOY20257"/>
    <property type="gene ID" value="TCM_045614"/>
</dbReference>
<dbReference type="InParanoid" id="A0A061FTV6"/>
<reference evidence="1 2" key="1">
    <citation type="journal article" date="2013" name="Genome Biol.">
        <title>The genome sequence of the most widely cultivated cacao type and its use to identify candidate genes regulating pod color.</title>
        <authorList>
            <person name="Motamayor J.C."/>
            <person name="Mockaitis K."/>
            <person name="Schmutz J."/>
            <person name="Haiminen N."/>
            <person name="Iii D.L."/>
            <person name="Cornejo O."/>
            <person name="Findley S.D."/>
            <person name="Zheng P."/>
            <person name="Utro F."/>
            <person name="Royaert S."/>
            <person name="Saski C."/>
            <person name="Jenkins J."/>
            <person name="Podicheti R."/>
            <person name="Zhao M."/>
            <person name="Scheffler B.E."/>
            <person name="Stack J.C."/>
            <person name="Feltus F.A."/>
            <person name="Mustiga G.M."/>
            <person name="Amores F."/>
            <person name="Phillips W."/>
            <person name="Marelli J.P."/>
            <person name="May G.D."/>
            <person name="Shapiro H."/>
            <person name="Ma J."/>
            <person name="Bustamante C.D."/>
            <person name="Schnell R.J."/>
            <person name="Main D."/>
            <person name="Gilbert D."/>
            <person name="Parida L."/>
            <person name="Kuhn D.N."/>
        </authorList>
    </citation>
    <scope>NUCLEOTIDE SEQUENCE [LARGE SCALE GENOMIC DNA]</scope>
    <source>
        <strain evidence="2">cv. Matina 1-6</strain>
    </source>
</reference>
<organism evidence="1 2">
    <name type="scientific">Theobroma cacao</name>
    <name type="common">Cacao</name>
    <name type="synonym">Cocoa</name>
    <dbReference type="NCBI Taxonomy" id="3641"/>
    <lineage>
        <taxon>Eukaryota</taxon>
        <taxon>Viridiplantae</taxon>
        <taxon>Streptophyta</taxon>
        <taxon>Embryophyta</taxon>
        <taxon>Tracheophyta</taxon>
        <taxon>Spermatophyta</taxon>
        <taxon>Magnoliopsida</taxon>
        <taxon>eudicotyledons</taxon>
        <taxon>Gunneridae</taxon>
        <taxon>Pentapetalae</taxon>
        <taxon>rosids</taxon>
        <taxon>malvids</taxon>
        <taxon>Malvales</taxon>
        <taxon>Malvaceae</taxon>
        <taxon>Byttnerioideae</taxon>
        <taxon>Theobroma</taxon>
    </lineage>
</organism>
<name>A0A061FTV6_THECC</name>
<dbReference type="EMBL" id="CM001888">
    <property type="protein sequence ID" value="EOY20257.1"/>
    <property type="molecule type" value="Genomic_DNA"/>
</dbReference>
<dbReference type="AlphaFoldDB" id="A0A061FTV6"/>
<proteinExistence type="predicted"/>
<dbReference type="Proteomes" id="UP000026915">
    <property type="component" value="Chromosome 10"/>
</dbReference>
<gene>
    <name evidence="1" type="ORF">TCM_045614</name>
</gene>
<protein>
    <submittedName>
        <fullName evidence="1">Uncharacterized protein</fullName>
    </submittedName>
</protein>
<dbReference type="HOGENOM" id="CLU_2363854_0_0_1"/>
<keyword evidence="2" id="KW-1185">Reference proteome</keyword>